<accession>A0A9Q3GCK4</accession>
<proteinExistence type="predicted"/>
<dbReference type="Proteomes" id="UP000765509">
    <property type="component" value="Unassembled WGS sequence"/>
</dbReference>
<name>A0A9Q3GCK4_9BASI</name>
<evidence type="ECO:0000313" key="2">
    <source>
        <dbReference type="EMBL" id="MBW0462429.1"/>
    </source>
</evidence>
<dbReference type="OrthoDB" id="778454at2759"/>
<feature type="region of interest" description="Disordered" evidence="1">
    <location>
        <begin position="48"/>
        <end position="67"/>
    </location>
</feature>
<comment type="caution">
    <text evidence="2">The sequence shown here is derived from an EMBL/GenBank/DDBJ whole genome shotgun (WGS) entry which is preliminary data.</text>
</comment>
<sequence length="156" mass="18059">MDDWGDWQPPSIQTGLEHLGYNYGLWKTKQRMENEEKKKESTDCLTVKKIPKPIESPEEGSYKESDGRRLSIPICTPELKGWHTGPPRGIELCNATQIEEWKIDNISRIRILEELPQGNSRKEDNQVPMKQNPEVYLKNSRAEVTSNVLKVSKRKI</sequence>
<evidence type="ECO:0000313" key="3">
    <source>
        <dbReference type="Proteomes" id="UP000765509"/>
    </source>
</evidence>
<evidence type="ECO:0000256" key="1">
    <source>
        <dbReference type="SAM" id="MobiDB-lite"/>
    </source>
</evidence>
<protein>
    <submittedName>
        <fullName evidence="2">Uncharacterized protein</fullName>
    </submittedName>
</protein>
<keyword evidence="3" id="KW-1185">Reference proteome</keyword>
<gene>
    <name evidence="2" type="ORF">O181_002144</name>
</gene>
<dbReference type="EMBL" id="AVOT02000347">
    <property type="protein sequence ID" value="MBW0462429.1"/>
    <property type="molecule type" value="Genomic_DNA"/>
</dbReference>
<dbReference type="AlphaFoldDB" id="A0A9Q3GCK4"/>
<reference evidence="2" key="1">
    <citation type="submission" date="2021-03" db="EMBL/GenBank/DDBJ databases">
        <title>Draft genome sequence of rust myrtle Austropuccinia psidii MF-1, a brazilian biotype.</title>
        <authorList>
            <person name="Quecine M.C."/>
            <person name="Pachon D.M.R."/>
            <person name="Bonatelli M.L."/>
            <person name="Correr F.H."/>
            <person name="Franceschini L.M."/>
            <person name="Leite T.F."/>
            <person name="Margarido G.R.A."/>
            <person name="Almeida C.A."/>
            <person name="Ferrarezi J.A."/>
            <person name="Labate C.A."/>
        </authorList>
    </citation>
    <scope>NUCLEOTIDE SEQUENCE</scope>
    <source>
        <strain evidence="2">MF-1</strain>
    </source>
</reference>
<organism evidence="2 3">
    <name type="scientific">Austropuccinia psidii MF-1</name>
    <dbReference type="NCBI Taxonomy" id="1389203"/>
    <lineage>
        <taxon>Eukaryota</taxon>
        <taxon>Fungi</taxon>
        <taxon>Dikarya</taxon>
        <taxon>Basidiomycota</taxon>
        <taxon>Pucciniomycotina</taxon>
        <taxon>Pucciniomycetes</taxon>
        <taxon>Pucciniales</taxon>
        <taxon>Sphaerophragmiaceae</taxon>
        <taxon>Austropuccinia</taxon>
    </lineage>
</organism>